<organism evidence="1 2">
    <name type="scientific">Rodentibacter myodis</name>
    <dbReference type="NCBI Taxonomy" id="1907939"/>
    <lineage>
        <taxon>Bacteria</taxon>
        <taxon>Pseudomonadati</taxon>
        <taxon>Pseudomonadota</taxon>
        <taxon>Gammaproteobacteria</taxon>
        <taxon>Pasteurellales</taxon>
        <taxon>Pasteurellaceae</taxon>
        <taxon>Rodentibacter</taxon>
    </lineage>
</organism>
<reference evidence="1 2" key="1">
    <citation type="submission" date="2016-10" db="EMBL/GenBank/DDBJ databases">
        <title>Rodentibacter gen. nov. and new species.</title>
        <authorList>
            <person name="Christensen H."/>
        </authorList>
    </citation>
    <scope>NUCLEOTIDE SEQUENCE [LARGE SCALE GENOMIC DNA]</scope>
    <source>
        <strain evidence="1 2">Ac151</strain>
    </source>
</reference>
<protein>
    <recommendedName>
        <fullName evidence="3">DUF4298 domain-containing protein</fullName>
    </recommendedName>
</protein>
<dbReference type="RefSeq" id="WP_077423839.1">
    <property type="nucleotide sequence ID" value="NZ_MLHQ01000015.1"/>
</dbReference>
<keyword evidence="2" id="KW-1185">Reference proteome</keyword>
<dbReference type="OrthoDB" id="80787at2"/>
<dbReference type="EMBL" id="MLHQ01000015">
    <property type="protein sequence ID" value="OOF58578.1"/>
    <property type="molecule type" value="Genomic_DNA"/>
</dbReference>
<dbReference type="STRING" id="1907939.BKL49_06625"/>
<proteinExistence type="predicted"/>
<gene>
    <name evidence="1" type="ORF">BKL49_06625</name>
</gene>
<dbReference type="InterPro" id="IPR025384">
    <property type="entry name" value="DUF4298"/>
</dbReference>
<comment type="caution">
    <text evidence="1">The sequence shown here is derived from an EMBL/GenBank/DDBJ whole genome shotgun (WGS) entry which is preliminary data.</text>
</comment>
<dbReference type="Proteomes" id="UP000188602">
    <property type="component" value="Unassembled WGS sequence"/>
</dbReference>
<dbReference type="AlphaFoldDB" id="A0A1V3JPK8"/>
<evidence type="ECO:0000313" key="1">
    <source>
        <dbReference type="EMBL" id="OOF58578.1"/>
    </source>
</evidence>
<evidence type="ECO:0008006" key="3">
    <source>
        <dbReference type="Google" id="ProtNLM"/>
    </source>
</evidence>
<evidence type="ECO:0000313" key="2">
    <source>
        <dbReference type="Proteomes" id="UP000188602"/>
    </source>
</evidence>
<dbReference type="Pfam" id="PF14131">
    <property type="entry name" value="DUF4298"/>
    <property type="match status" value="1"/>
</dbReference>
<accession>A0A1V3JPK8</accession>
<name>A0A1V3JPK8_9PAST</name>
<sequence length="103" mass="11975">MLSKERLTQITEMEAILNEATDFLAEAESFLEKWQAFLSKMKQLEQYYFEGDWREDYEAYEQGEIPQDLPCGVLSEDLVFNASATHQSLAIEYLKVVTAILDR</sequence>